<dbReference type="InterPro" id="IPR011990">
    <property type="entry name" value="TPR-like_helical_dom_sf"/>
</dbReference>
<dbReference type="OrthoDB" id="1870791at2759"/>
<feature type="repeat" description="PPR" evidence="2">
    <location>
        <begin position="479"/>
        <end position="513"/>
    </location>
</feature>
<dbReference type="SUPFAM" id="SSF48452">
    <property type="entry name" value="TPR-like"/>
    <property type="match status" value="1"/>
</dbReference>
<name>A0A9Q0HEK0_9MAGN</name>
<dbReference type="Pfam" id="PF13041">
    <property type="entry name" value="PPR_2"/>
    <property type="match status" value="3"/>
</dbReference>
<keyword evidence="4" id="KW-1185">Reference proteome</keyword>
<evidence type="ECO:0008006" key="5">
    <source>
        <dbReference type="Google" id="ProtNLM"/>
    </source>
</evidence>
<feature type="repeat" description="PPR" evidence="2">
    <location>
        <begin position="584"/>
        <end position="619"/>
    </location>
</feature>
<evidence type="ECO:0000256" key="2">
    <source>
        <dbReference type="PROSITE-ProRule" id="PRU00708"/>
    </source>
</evidence>
<feature type="repeat" description="PPR" evidence="2">
    <location>
        <begin position="71"/>
        <end position="106"/>
    </location>
</feature>
<dbReference type="Pfam" id="PF01535">
    <property type="entry name" value="PPR"/>
    <property type="match status" value="5"/>
</dbReference>
<dbReference type="Gene3D" id="1.25.40.10">
    <property type="entry name" value="Tetratricopeptide repeat domain"/>
    <property type="match status" value="7"/>
</dbReference>
<feature type="repeat" description="PPR" evidence="2">
    <location>
        <begin position="375"/>
        <end position="409"/>
    </location>
</feature>
<dbReference type="AlphaFoldDB" id="A0A9Q0HEK0"/>
<evidence type="ECO:0000313" key="3">
    <source>
        <dbReference type="EMBL" id="KAJ4964335.1"/>
    </source>
</evidence>
<dbReference type="PROSITE" id="PS51375">
    <property type="entry name" value="PPR"/>
    <property type="match status" value="6"/>
</dbReference>
<dbReference type="InterPro" id="IPR046848">
    <property type="entry name" value="E_motif"/>
</dbReference>
<dbReference type="EMBL" id="JAMYWD010000008">
    <property type="protein sequence ID" value="KAJ4964335.1"/>
    <property type="molecule type" value="Genomic_DNA"/>
</dbReference>
<keyword evidence="1" id="KW-0677">Repeat</keyword>
<comment type="caution">
    <text evidence="3">The sequence shown here is derived from an EMBL/GenBank/DDBJ whole genome shotgun (WGS) entry which is preliminary data.</text>
</comment>
<dbReference type="FunFam" id="1.25.40.10:FF:000090">
    <property type="entry name" value="Pentatricopeptide repeat-containing protein, chloroplastic"/>
    <property type="match status" value="1"/>
</dbReference>
<dbReference type="Proteomes" id="UP001141806">
    <property type="component" value="Unassembled WGS sequence"/>
</dbReference>
<dbReference type="InterPro" id="IPR002885">
    <property type="entry name" value="PPR_rpt"/>
</dbReference>
<reference evidence="3" key="1">
    <citation type="journal article" date="2023" name="Plant J.">
        <title>The genome of the king protea, Protea cynaroides.</title>
        <authorList>
            <person name="Chang J."/>
            <person name="Duong T.A."/>
            <person name="Schoeman C."/>
            <person name="Ma X."/>
            <person name="Roodt D."/>
            <person name="Barker N."/>
            <person name="Li Z."/>
            <person name="Van de Peer Y."/>
            <person name="Mizrachi E."/>
        </authorList>
    </citation>
    <scope>NUCLEOTIDE SEQUENCE</scope>
    <source>
        <tissue evidence="3">Young leaves</tissue>
    </source>
</reference>
<dbReference type="NCBIfam" id="TIGR00756">
    <property type="entry name" value="PPR"/>
    <property type="match status" value="4"/>
</dbReference>
<dbReference type="PANTHER" id="PTHR47926">
    <property type="entry name" value="PENTATRICOPEPTIDE REPEAT-CONTAINING PROTEIN"/>
    <property type="match status" value="1"/>
</dbReference>
<evidence type="ECO:0000313" key="4">
    <source>
        <dbReference type="Proteomes" id="UP001141806"/>
    </source>
</evidence>
<evidence type="ECO:0000256" key="1">
    <source>
        <dbReference type="ARBA" id="ARBA00022737"/>
    </source>
</evidence>
<feature type="repeat" description="PPR" evidence="2">
    <location>
        <begin position="175"/>
        <end position="210"/>
    </location>
</feature>
<dbReference type="Pfam" id="PF20431">
    <property type="entry name" value="E_motif"/>
    <property type="match status" value="1"/>
</dbReference>
<dbReference type="PANTHER" id="PTHR47926:SF471">
    <property type="entry name" value="DYW DOMAIN-CONTAINING PROTEIN"/>
    <property type="match status" value="1"/>
</dbReference>
<proteinExistence type="predicted"/>
<accession>A0A9Q0HEK0</accession>
<gene>
    <name evidence="3" type="ORF">NE237_024274</name>
</gene>
<feature type="repeat" description="PPR" evidence="2">
    <location>
        <begin position="717"/>
        <end position="751"/>
    </location>
</feature>
<dbReference type="InterPro" id="IPR046960">
    <property type="entry name" value="PPR_At4g14850-like_plant"/>
</dbReference>
<dbReference type="GO" id="GO:0009451">
    <property type="term" value="P:RNA modification"/>
    <property type="evidence" value="ECO:0007669"/>
    <property type="project" value="InterPro"/>
</dbReference>
<dbReference type="GO" id="GO:0003723">
    <property type="term" value="F:RNA binding"/>
    <property type="evidence" value="ECO:0007669"/>
    <property type="project" value="InterPro"/>
</dbReference>
<protein>
    <recommendedName>
        <fullName evidence="5">Pentatricopeptide repeat-containing protein</fullName>
    </recommendedName>
</protein>
<organism evidence="3 4">
    <name type="scientific">Protea cynaroides</name>
    <dbReference type="NCBI Taxonomy" id="273540"/>
    <lineage>
        <taxon>Eukaryota</taxon>
        <taxon>Viridiplantae</taxon>
        <taxon>Streptophyta</taxon>
        <taxon>Embryophyta</taxon>
        <taxon>Tracheophyta</taxon>
        <taxon>Spermatophyta</taxon>
        <taxon>Magnoliopsida</taxon>
        <taxon>Proteales</taxon>
        <taxon>Proteaceae</taxon>
        <taxon>Protea</taxon>
    </lineage>
</organism>
<sequence length="775" mass="85910">MDILPCCSSSPYAKPMFLSKHSTPKLAQPSNQLSHSLKSVTAKSNILLTSYSKSKSLDQTIQLFRLLSCRDTVTWNIVISAFLHQGCYATALHLFVDMICSSSYQPDTLTFRTVLKACAETDNYPLALQIHSFMVKLPCLWASDVITGTCLIKLYCKFGSMKIAHDIFDMIPLRDIVTFTTMMVGYTEAGNYEEAMRMYIKMVETDNLIPNEFALTSGLKSCSGGHFLFEGKQIHAYIVKAFLQSDVFVGTALIDMYAKCDKMDCAEMVLFAIEAPSVVSWNALVAGNLVGEEILLFFSMMRESGASPDHVTFATVLRACKKFNLTLVQQIHGLLTKVMGTEVDVFVGGALFELYMNHGCASDAREVFERIHNKDVRAFNLAIKGYILNGYTKEGIDLFHECLQMDMLPNEATLLSLVTRVQGLNQGKQLHALVIKFGFAAAAGGGHGALLASSLIVIYTDFHCLDDAIKLFNIIRAPDLVIWTSIISGFSRSGEFEKALELYVLMLLDGLVEPPNHFTFSSVLQSCANLAAVEEGKQVHAQIIKSHHHIVSDLFIANGLVDMYAKCGYITEARNIFDKMMVRDLASWNAMITGLARNGYGETAIEIFEELLSTPNLQPNHLTYVGVLSACSHSGLLEAGYRYFQMISEPTIDHYACLVDLLARAGHLEKASNLIKEMPFKPNEVIWSSLLAASCTHGNIELSEYSAERLLSLNPEDPGTYVSLSNMYAAAGRWEDANKVRNSMKDQGVKKLPGCSWLSINGRTHVFFAENRNEV</sequence>